<dbReference type="AlphaFoldDB" id="A0A6A4X3Y0"/>
<dbReference type="Proteomes" id="UP000440578">
    <property type="component" value="Unassembled WGS sequence"/>
</dbReference>
<dbReference type="PIRSF" id="PIRSF002419">
    <property type="entry name" value="Tetraspanin"/>
    <property type="match status" value="1"/>
</dbReference>
<evidence type="ECO:0000256" key="3">
    <source>
        <dbReference type="ARBA" id="ARBA00022692"/>
    </source>
</evidence>
<keyword evidence="6" id="KW-1015">Disulfide bond</keyword>
<feature type="transmembrane region" description="Helical" evidence="7">
    <location>
        <begin position="17"/>
        <end position="39"/>
    </location>
</feature>
<keyword evidence="5 7" id="KW-0472">Membrane</keyword>
<dbReference type="PANTHER" id="PTHR19282:SF527">
    <property type="entry name" value="TETRASPANIN"/>
    <property type="match status" value="1"/>
</dbReference>
<dbReference type="InterPro" id="IPR000301">
    <property type="entry name" value="Tetraspanin_animals"/>
</dbReference>
<dbReference type="InterPro" id="IPR018503">
    <property type="entry name" value="Tetraspanin_CS"/>
</dbReference>
<evidence type="ECO:0000313" key="10">
    <source>
        <dbReference type="Proteomes" id="UP000440578"/>
    </source>
</evidence>
<evidence type="ECO:0000256" key="2">
    <source>
        <dbReference type="ARBA" id="ARBA00006840"/>
    </source>
</evidence>
<dbReference type="PANTHER" id="PTHR19282">
    <property type="entry name" value="TETRASPANIN"/>
    <property type="match status" value="1"/>
</dbReference>
<comment type="subcellular location">
    <subcellularLocation>
        <location evidence="1 7">Membrane</location>
        <topology evidence="1 7">Multi-pass membrane protein</topology>
    </subcellularLocation>
</comment>
<dbReference type="EMBL" id="VIIS01000775">
    <property type="protein sequence ID" value="KAF0305160.1"/>
    <property type="molecule type" value="Genomic_DNA"/>
</dbReference>
<dbReference type="InterPro" id="IPR018499">
    <property type="entry name" value="Tetraspanin/Peripherin"/>
</dbReference>
<reference evidence="9 10" key="1">
    <citation type="submission" date="2019-07" db="EMBL/GenBank/DDBJ databases">
        <title>Draft genome assembly of a fouling barnacle, Amphibalanus amphitrite (Darwin, 1854): The first reference genome for Thecostraca.</title>
        <authorList>
            <person name="Kim W."/>
        </authorList>
    </citation>
    <scope>NUCLEOTIDE SEQUENCE [LARGE SCALE GENOMIC DNA]</scope>
    <source>
        <strain evidence="9">SNU_AA5</strain>
        <tissue evidence="9">Soma without cirri and trophi</tissue>
    </source>
</reference>
<protein>
    <recommendedName>
        <fullName evidence="7">Tetraspanin</fullName>
    </recommendedName>
</protein>
<gene>
    <name evidence="9" type="primary">TSPAN11_4</name>
    <name evidence="8" type="synonym">TSPAN11_5</name>
    <name evidence="9" type="ORF">FJT64_019734</name>
    <name evidence="8" type="ORF">FJT64_023193</name>
</gene>
<proteinExistence type="inferred from homology"/>
<dbReference type="SUPFAM" id="SSF48652">
    <property type="entry name" value="Tetraspanin"/>
    <property type="match status" value="1"/>
</dbReference>
<feature type="transmembrane region" description="Helical" evidence="7">
    <location>
        <begin position="89"/>
        <end position="113"/>
    </location>
</feature>
<dbReference type="Pfam" id="PF00335">
    <property type="entry name" value="Tetraspanin"/>
    <property type="match status" value="1"/>
</dbReference>
<feature type="transmembrane region" description="Helical" evidence="7">
    <location>
        <begin position="59"/>
        <end position="82"/>
    </location>
</feature>
<comment type="similarity">
    <text evidence="2 7">Belongs to the tetraspanin (TM4SF) family.</text>
</comment>
<comment type="caution">
    <text evidence="9">The sequence shown here is derived from an EMBL/GenBank/DDBJ whole genome shotgun (WGS) entry which is preliminary data.</text>
</comment>
<dbReference type="GO" id="GO:0005886">
    <property type="term" value="C:plasma membrane"/>
    <property type="evidence" value="ECO:0007669"/>
    <property type="project" value="TreeGrafter"/>
</dbReference>
<evidence type="ECO:0000256" key="7">
    <source>
        <dbReference type="RuleBase" id="RU361218"/>
    </source>
</evidence>
<dbReference type="Gene3D" id="1.10.1450.10">
    <property type="entry name" value="Tetraspanin"/>
    <property type="match status" value="1"/>
</dbReference>
<feature type="disulfide bond" evidence="6">
    <location>
        <begin position="151"/>
        <end position="186"/>
    </location>
</feature>
<evidence type="ECO:0000313" key="9">
    <source>
        <dbReference type="EMBL" id="KAF0309131.1"/>
    </source>
</evidence>
<keyword evidence="10" id="KW-1185">Reference proteome</keyword>
<dbReference type="OrthoDB" id="438211at2759"/>
<dbReference type="PRINTS" id="PR00259">
    <property type="entry name" value="TMFOUR"/>
</dbReference>
<evidence type="ECO:0000313" key="8">
    <source>
        <dbReference type="EMBL" id="KAF0305160.1"/>
    </source>
</evidence>
<keyword evidence="3 7" id="KW-0812">Transmembrane</keyword>
<keyword evidence="4 7" id="KW-1133">Transmembrane helix</keyword>
<evidence type="ECO:0000256" key="5">
    <source>
        <dbReference type="ARBA" id="ARBA00023136"/>
    </source>
</evidence>
<sequence length="227" mass="24746">MGFGKGIDGGCGKVMQYLLFLANFLIFVGGLTVLSVGIWTLVDKNQFSEIVGTTMYSNAAILLIFAGVIVVIISCLGCLGALKENKCMLLSYFVILLIIFLFMLTAGILAYVFRDEVGDKIEDEMKDTMEDYNQKQAIKQGWDLAQSRLKCCGVITKTEWGSSIPSSCCPDEPETCTSGQAYSAGCKEKVKMYVKDHAKVIGGVGIGIACIMILGMIFSIILYKMID</sequence>
<evidence type="ECO:0000256" key="1">
    <source>
        <dbReference type="ARBA" id="ARBA00004141"/>
    </source>
</evidence>
<organism evidence="9 10">
    <name type="scientific">Amphibalanus amphitrite</name>
    <name type="common">Striped barnacle</name>
    <name type="synonym">Balanus amphitrite</name>
    <dbReference type="NCBI Taxonomy" id="1232801"/>
    <lineage>
        <taxon>Eukaryota</taxon>
        <taxon>Metazoa</taxon>
        <taxon>Ecdysozoa</taxon>
        <taxon>Arthropoda</taxon>
        <taxon>Crustacea</taxon>
        <taxon>Multicrustacea</taxon>
        <taxon>Cirripedia</taxon>
        <taxon>Thoracica</taxon>
        <taxon>Thoracicalcarea</taxon>
        <taxon>Balanomorpha</taxon>
        <taxon>Balanoidea</taxon>
        <taxon>Balanidae</taxon>
        <taxon>Amphibalaninae</taxon>
        <taxon>Amphibalanus</taxon>
    </lineage>
</organism>
<feature type="disulfide bond" evidence="6">
    <location>
        <begin position="152"/>
        <end position="169"/>
    </location>
</feature>
<evidence type="ECO:0000256" key="4">
    <source>
        <dbReference type="ARBA" id="ARBA00022989"/>
    </source>
</evidence>
<feature type="transmembrane region" description="Helical" evidence="7">
    <location>
        <begin position="200"/>
        <end position="223"/>
    </location>
</feature>
<dbReference type="PROSITE" id="PS00421">
    <property type="entry name" value="TM4_1"/>
    <property type="match status" value="1"/>
</dbReference>
<accession>A0A6A4X3Y0</accession>
<name>A0A6A4X3Y0_AMPAM</name>
<dbReference type="EMBL" id="VIIS01000433">
    <property type="protein sequence ID" value="KAF0309131.1"/>
    <property type="molecule type" value="Genomic_DNA"/>
</dbReference>
<dbReference type="InterPro" id="IPR008952">
    <property type="entry name" value="Tetraspanin_EC2_sf"/>
</dbReference>
<evidence type="ECO:0000256" key="6">
    <source>
        <dbReference type="PIRSR" id="PIRSR002419-1"/>
    </source>
</evidence>